<dbReference type="GO" id="GO:0016491">
    <property type="term" value="F:oxidoreductase activity"/>
    <property type="evidence" value="ECO:0007669"/>
    <property type="project" value="InterPro"/>
</dbReference>
<keyword evidence="1" id="KW-0479">Metal-binding</keyword>
<gene>
    <name evidence="4" type="ORF">PCA10_32830</name>
</gene>
<dbReference type="RefSeq" id="WP_016493161.1">
    <property type="nucleotide sequence ID" value="NC_021499.1"/>
</dbReference>
<dbReference type="PANTHER" id="PTHR48267:SF1">
    <property type="entry name" value="BILIRUBIN OXIDASE"/>
    <property type="match status" value="1"/>
</dbReference>
<dbReference type="SUPFAM" id="SSF49503">
    <property type="entry name" value="Cupredoxins"/>
    <property type="match status" value="2"/>
</dbReference>
<evidence type="ECO:0000313" key="5">
    <source>
        <dbReference type="Proteomes" id="UP000015503"/>
    </source>
</evidence>
<keyword evidence="5" id="KW-1185">Reference proteome</keyword>
<dbReference type="Pfam" id="PF07731">
    <property type="entry name" value="Cu-oxidase_2"/>
    <property type="match status" value="1"/>
</dbReference>
<dbReference type="Gene3D" id="2.60.40.420">
    <property type="entry name" value="Cupredoxins - blue copper proteins"/>
    <property type="match status" value="3"/>
</dbReference>
<dbReference type="PROSITE" id="PS00080">
    <property type="entry name" value="MULTICOPPER_OXIDASE2"/>
    <property type="match status" value="1"/>
</dbReference>
<sequence length="635" mass="71585">MKISRLQFRGNPLVASKATDDATHTTEHTLANGNRRSFLKWSAAGALPLFLAQGSSLAKGKDDDEDKAAEAASTVASPKTTPWKEFLPNQVSPMNPVSALHGPDGLQVFAPTPSADAEHGECGRKPHQRYDQLGIDPTWYEINVVERPWKAHPDLPETKVWSYRSADATPESFSPVIFARYGKPVICRFHCKLPKDHVGVGVPYISVHLHNLHCPSESDGFPGDFFSAEKQGLTMDFKGEYKDHFYPNVYAGLDEMQNGIGDYREALGTLWFHDHTWQATSQNVVRGMFGFYILFDHLDSGDEKDPSPEALRLPSYPYDYMLSFNDMRFDSKGQLVFDRFSPDGTLGDKILVNGKIEPVLRVARRKYRLRLLNAGPSRFYEFYLNDSKGKAQTFTYIANDGNLLPAPIRNMGKVHLGVAERADLVVDFSKYPIGTELFLTNRLIQDTTKGPDKVDGSGTKVLKLLVDRDPPEQDLSQVPDLLRPLRPLCDEEIARAKVRRWVFDRKGGEWAVNGKPENILDTSAKIDKGECEIWELVNESGGWQHPVHIHFEEGRILSKTVNGLPVTLPEHERGRKDVYVLGKNEAVRVFLRFRDFTGKYVMHCHNVIHEDHGMMMRWDIEDDTPPEPPTGCGIS</sequence>
<evidence type="ECO:0000256" key="1">
    <source>
        <dbReference type="ARBA" id="ARBA00022723"/>
    </source>
</evidence>
<dbReference type="AlphaFoldDB" id="S6AKD5"/>
<dbReference type="eggNOG" id="COG2132">
    <property type="taxonomic scope" value="Bacteria"/>
</dbReference>
<proteinExistence type="predicted"/>
<dbReference type="PANTHER" id="PTHR48267">
    <property type="entry name" value="CUPREDOXIN SUPERFAMILY PROTEIN"/>
    <property type="match status" value="1"/>
</dbReference>
<feature type="region of interest" description="Disordered" evidence="2">
    <location>
        <begin position="57"/>
        <end position="81"/>
    </location>
</feature>
<organism evidence="4 5">
    <name type="scientific">Metapseudomonas resinovorans NBRC 106553</name>
    <dbReference type="NCBI Taxonomy" id="1245471"/>
    <lineage>
        <taxon>Bacteria</taxon>
        <taxon>Pseudomonadati</taxon>
        <taxon>Pseudomonadota</taxon>
        <taxon>Gammaproteobacteria</taxon>
        <taxon>Pseudomonadales</taxon>
        <taxon>Pseudomonadaceae</taxon>
        <taxon>Metapseudomonas</taxon>
    </lineage>
</organism>
<reference evidence="4 5" key="1">
    <citation type="journal article" date="2013" name="Genome Announc.">
        <title>Complete Genome Sequence of the Carbazole Degrader Pseudomonas resinovorans Strain CA10 (NBRC 106553).</title>
        <authorList>
            <person name="Shintani M."/>
            <person name="Hosoyama A."/>
            <person name="Ohji S."/>
            <person name="Tsuchikane K."/>
            <person name="Takarada H."/>
            <person name="Yamazoe A."/>
            <person name="Fujita N."/>
            <person name="Nojiri H."/>
        </authorList>
    </citation>
    <scope>NUCLEOTIDE SEQUENCE [LARGE SCALE GENOMIC DNA]</scope>
    <source>
        <strain evidence="4 5">NBRC 106553</strain>
    </source>
</reference>
<dbReference type="InterPro" id="IPR002355">
    <property type="entry name" value="Cu_oxidase_Cu_BS"/>
</dbReference>
<dbReference type="KEGG" id="pre:PCA10_32830"/>
<dbReference type="InterPro" id="IPR008972">
    <property type="entry name" value="Cupredoxin"/>
</dbReference>
<protein>
    <recommendedName>
        <fullName evidence="3">Plastocyanin-like domain-containing protein</fullName>
    </recommendedName>
</protein>
<name>S6AKD5_METRE</name>
<feature type="domain" description="Plastocyanin-like" evidence="3">
    <location>
        <begin position="509"/>
        <end position="622"/>
    </location>
</feature>
<evidence type="ECO:0000313" key="4">
    <source>
        <dbReference type="EMBL" id="BAN49015.1"/>
    </source>
</evidence>
<dbReference type="EMBL" id="AP013068">
    <property type="protein sequence ID" value="BAN49015.1"/>
    <property type="molecule type" value="Genomic_DNA"/>
</dbReference>
<dbReference type="STRING" id="1245471.PCA10_32830"/>
<evidence type="ECO:0000256" key="2">
    <source>
        <dbReference type="SAM" id="MobiDB-lite"/>
    </source>
</evidence>
<accession>S6AKD5</accession>
<dbReference type="HOGENOM" id="CLU_009100_2_2_6"/>
<dbReference type="InterPro" id="IPR045087">
    <property type="entry name" value="Cu-oxidase_fam"/>
</dbReference>
<dbReference type="CDD" id="cd13889">
    <property type="entry name" value="CuRO_3_BOD"/>
    <property type="match status" value="1"/>
</dbReference>
<dbReference type="GO" id="GO:0005507">
    <property type="term" value="F:copper ion binding"/>
    <property type="evidence" value="ECO:0007669"/>
    <property type="project" value="InterPro"/>
</dbReference>
<evidence type="ECO:0000259" key="3">
    <source>
        <dbReference type="Pfam" id="PF07731"/>
    </source>
</evidence>
<dbReference type="PATRIC" id="fig|1245471.3.peg.3320"/>
<dbReference type="InterPro" id="IPR011706">
    <property type="entry name" value="Cu-oxidase_C"/>
</dbReference>
<dbReference type="Proteomes" id="UP000015503">
    <property type="component" value="Chromosome"/>
</dbReference>